<reference evidence="4" key="1">
    <citation type="submission" date="2020-03" db="EMBL/GenBank/DDBJ databases">
        <authorList>
            <person name="Chebbi M.A."/>
            <person name="Drezen J.M."/>
        </authorList>
    </citation>
    <scope>NUCLEOTIDE SEQUENCE</scope>
    <source>
        <tissue evidence="4">Whole body</tissue>
    </source>
</reference>
<organism evidence="4 5">
    <name type="scientific">Cotesia typhae</name>
    <dbReference type="NCBI Taxonomy" id="2053667"/>
    <lineage>
        <taxon>Eukaryota</taxon>
        <taxon>Metazoa</taxon>
        <taxon>Ecdysozoa</taxon>
        <taxon>Arthropoda</taxon>
        <taxon>Hexapoda</taxon>
        <taxon>Insecta</taxon>
        <taxon>Pterygota</taxon>
        <taxon>Neoptera</taxon>
        <taxon>Endopterygota</taxon>
        <taxon>Hymenoptera</taxon>
        <taxon>Apocrita</taxon>
        <taxon>Ichneumonoidea</taxon>
        <taxon>Braconidae</taxon>
        <taxon>Microgastrinae</taxon>
        <taxon>Cotesia</taxon>
    </lineage>
</organism>
<gene>
    <name evidence="4" type="ORF">G9C98_007495</name>
</gene>
<evidence type="ECO:0000259" key="3">
    <source>
        <dbReference type="Pfam" id="PF06916"/>
    </source>
</evidence>
<dbReference type="InterPro" id="IPR045866">
    <property type="entry name" value="FAM210A/B-like"/>
</dbReference>
<dbReference type="InterPro" id="IPR009688">
    <property type="entry name" value="FAM210A/B-like_dom"/>
</dbReference>
<accession>A0A8J5R8X0</accession>
<evidence type="ECO:0000313" key="4">
    <source>
        <dbReference type="EMBL" id="KAG8034419.1"/>
    </source>
</evidence>
<sequence>MALSRIRCSKEFPSIFNYFNYPVYMQSKKLIEMNHVNIPKTVNFHLSRVRNYPEAPQIPLPSNVSEIFGNETGRFTPERARDITAPVLSLINGPNGMCDRLNSSRWAGLRCIDSHVASYDCFGAVSLNSSMQTMVPKPFCAAGKSTYLNMPGGQWTRDSKYIAEYMQKAHYAVLKNKNPNLSKSTLSSTIAHYSTDSKQTDPSKDSSASSSSDEKLTNAQKLKRAVKDYGSTVIVFHVTISLMSLGIFYLIVYSGLDIQAFVKMLPTSSIERLENVMTNSSTFLIAYAIHKLFAPVRISITLGATPFIVKYLRKIGILSKKVTKT</sequence>
<evidence type="ECO:0000256" key="1">
    <source>
        <dbReference type="SAM" id="MobiDB-lite"/>
    </source>
</evidence>
<evidence type="ECO:0000256" key="2">
    <source>
        <dbReference type="SAM" id="Phobius"/>
    </source>
</evidence>
<feature type="transmembrane region" description="Helical" evidence="2">
    <location>
        <begin position="292"/>
        <end position="312"/>
    </location>
</feature>
<name>A0A8J5R8X0_9HYME</name>
<keyword evidence="2" id="KW-1133">Transmembrane helix</keyword>
<keyword evidence="5" id="KW-1185">Reference proteome</keyword>
<dbReference type="OrthoDB" id="426386at2759"/>
<dbReference type="Pfam" id="PF06916">
    <property type="entry name" value="FAM210A-B_dom"/>
    <property type="match status" value="1"/>
</dbReference>
<keyword evidence="2" id="KW-0472">Membrane</keyword>
<proteinExistence type="predicted"/>
<dbReference type="Proteomes" id="UP000729913">
    <property type="component" value="Unassembled WGS sequence"/>
</dbReference>
<dbReference type="PANTHER" id="PTHR21377">
    <property type="entry name" value="PROTEIN FAM210B, MITOCHONDRIAL"/>
    <property type="match status" value="1"/>
</dbReference>
<keyword evidence="2" id="KW-0812">Transmembrane</keyword>
<feature type="domain" description="DUF1279" evidence="3">
    <location>
        <begin position="220"/>
        <end position="307"/>
    </location>
</feature>
<evidence type="ECO:0000313" key="5">
    <source>
        <dbReference type="Proteomes" id="UP000729913"/>
    </source>
</evidence>
<dbReference type="EMBL" id="JAAOIC020000067">
    <property type="protein sequence ID" value="KAG8034419.1"/>
    <property type="molecule type" value="Genomic_DNA"/>
</dbReference>
<reference evidence="4" key="2">
    <citation type="submission" date="2021-04" db="EMBL/GenBank/DDBJ databases">
        <title>Genome-wide patterns of bracovirus chromosomal integration into multiple host tissues during parasitism.</title>
        <authorList>
            <person name="Chebbi M.A.C."/>
        </authorList>
    </citation>
    <scope>NUCLEOTIDE SEQUENCE</scope>
    <source>
        <tissue evidence="4">Whole body</tissue>
    </source>
</reference>
<protein>
    <recommendedName>
        <fullName evidence="3">DUF1279 domain-containing protein</fullName>
    </recommendedName>
</protein>
<feature type="transmembrane region" description="Helical" evidence="2">
    <location>
        <begin position="233"/>
        <end position="256"/>
    </location>
</feature>
<feature type="region of interest" description="Disordered" evidence="1">
    <location>
        <begin position="193"/>
        <end position="215"/>
    </location>
</feature>
<comment type="caution">
    <text evidence="4">The sequence shown here is derived from an EMBL/GenBank/DDBJ whole genome shotgun (WGS) entry which is preliminary data.</text>
</comment>
<dbReference type="AlphaFoldDB" id="A0A8J5R8X0"/>
<dbReference type="PANTHER" id="PTHR21377:SF0">
    <property type="entry name" value="PROTEIN FAM210B, MITOCHONDRIAL"/>
    <property type="match status" value="1"/>
</dbReference>
<dbReference type="GO" id="GO:0005739">
    <property type="term" value="C:mitochondrion"/>
    <property type="evidence" value="ECO:0007669"/>
    <property type="project" value="TreeGrafter"/>
</dbReference>